<dbReference type="EMBL" id="JAGFBR010000016">
    <property type="protein sequence ID" value="KAH0453823.1"/>
    <property type="molecule type" value="Genomic_DNA"/>
</dbReference>
<accession>A0AAV7GDK7</accession>
<comment type="caution">
    <text evidence="1">The sequence shown here is derived from an EMBL/GenBank/DDBJ whole genome shotgun (WGS) entry which is preliminary data.</text>
</comment>
<keyword evidence="2" id="KW-1185">Reference proteome</keyword>
<evidence type="ECO:0000313" key="1">
    <source>
        <dbReference type="EMBL" id="KAH0453823.1"/>
    </source>
</evidence>
<name>A0AAV7GDK7_DENCH</name>
<dbReference type="Proteomes" id="UP000775213">
    <property type="component" value="Unassembled WGS sequence"/>
</dbReference>
<organism evidence="1 2">
    <name type="scientific">Dendrobium chrysotoxum</name>
    <name type="common">Orchid</name>
    <dbReference type="NCBI Taxonomy" id="161865"/>
    <lineage>
        <taxon>Eukaryota</taxon>
        <taxon>Viridiplantae</taxon>
        <taxon>Streptophyta</taxon>
        <taxon>Embryophyta</taxon>
        <taxon>Tracheophyta</taxon>
        <taxon>Spermatophyta</taxon>
        <taxon>Magnoliopsida</taxon>
        <taxon>Liliopsida</taxon>
        <taxon>Asparagales</taxon>
        <taxon>Orchidaceae</taxon>
        <taxon>Epidendroideae</taxon>
        <taxon>Malaxideae</taxon>
        <taxon>Dendrobiinae</taxon>
        <taxon>Dendrobium</taxon>
    </lineage>
</organism>
<evidence type="ECO:0000313" key="2">
    <source>
        <dbReference type="Proteomes" id="UP000775213"/>
    </source>
</evidence>
<protein>
    <submittedName>
        <fullName evidence="1">Uncharacterized protein</fullName>
    </submittedName>
</protein>
<proteinExistence type="predicted"/>
<reference evidence="1 2" key="1">
    <citation type="journal article" date="2021" name="Hortic Res">
        <title>Chromosome-scale assembly of the Dendrobium chrysotoxum genome enhances the understanding of orchid evolution.</title>
        <authorList>
            <person name="Zhang Y."/>
            <person name="Zhang G.Q."/>
            <person name="Zhang D."/>
            <person name="Liu X.D."/>
            <person name="Xu X.Y."/>
            <person name="Sun W.H."/>
            <person name="Yu X."/>
            <person name="Zhu X."/>
            <person name="Wang Z.W."/>
            <person name="Zhao X."/>
            <person name="Zhong W.Y."/>
            <person name="Chen H."/>
            <person name="Yin W.L."/>
            <person name="Huang T."/>
            <person name="Niu S.C."/>
            <person name="Liu Z.J."/>
        </authorList>
    </citation>
    <scope>NUCLEOTIDE SEQUENCE [LARGE SCALE GENOMIC DNA]</scope>
    <source>
        <strain evidence="1">Lindl</strain>
    </source>
</reference>
<gene>
    <name evidence="1" type="ORF">IEQ34_018147</name>
</gene>
<sequence length="66" mass="7665">MQKFCGGNHPTTCSYKMGDSKDKWLNQSSIDWILHSVSTPAVKKKYKITRSMDKFNICTFYRNSPN</sequence>
<dbReference type="AlphaFoldDB" id="A0AAV7GDK7"/>